<reference evidence="1 2" key="2">
    <citation type="submission" date="2019-09" db="EMBL/GenBank/DDBJ databases">
        <authorList>
            <person name="Jin C."/>
        </authorList>
    </citation>
    <scope>NUCLEOTIDE SEQUENCE [LARGE SCALE GENOMIC DNA]</scope>
    <source>
        <strain evidence="1 2">BN130099</strain>
    </source>
</reference>
<accession>A0A5B1LFL3</accession>
<keyword evidence="2" id="KW-1185">Reference proteome</keyword>
<evidence type="ECO:0000313" key="2">
    <source>
        <dbReference type="Proteomes" id="UP000325003"/>
    </source>
</evidence>
<dbReference type="RefSeq" id="WP_149728551.1">
    <property type="nucleotide sequence ID" value="NZ_VUJV01000003.1"/>
</dbReference>
<protein>
    <submittedName>
        <fullName evidence="1">Uncharacterized protein</fullName>
    </submittedName>
</protein>
<dbReference type="AlphaFoldDB" id="A0A5B1LFL3"/>
<dbReference type="EMBL" id="VUJV01000003">
    <property type="protein sequence ID" value="KAA1419216.1"/>
    <property type="molecule type" value="Genomic_DNA"/>
</dbReference>
<gene>
    <name evidence="1" type="ORF">F0U44_12260</name>
</gene>
<comment type="caution">
    <text evidence="1">The sequence shown here is derived from an EMBL/GenBank/DDBJ whole genome shotgun (WGS) entry which is preliminary data.</text>
</comment>
<dbReference type="Proteomes" id="UP000325003">
    <property type="component" value="Unassembled WGS sequence"/>
</dbReference>
<sequence length="287" mass="32030">MSKKALPLAIEIDEAALSVLGWEVANCAVRMKVDDYGDCAYSEISLSAELRFHPDSWAVRHSGTDYVPNVVWQLRSQTAGPISNYAYVTIAETLKGVRAPKLLSEKSHHWETKKRPKADDLYIWIGAFDWTDLPTGLQPGRKWKNVPVEVMDHTTLRGVRTEPTEVVARIRDKEELEVMIQSVHPLGTGDELMAAAAAHSEWQLDTDKPLERQDDFQVTRPDMLIQVFDNTGFLLDESHSSEEEVTVAKGGVVPRRSATSVFGCSFYLDDLAGKPARVVIRLTDPVG</sequence>
<evidence type="ECO:0000313" key="1">
    <source>
        <dbReference type="EMBL" id="KAA1419216.1"/>
    </source>
</evidence>
<organism evidence="1 2">
    <name type="scientific">Nocardioides humilatus</name>
    <dbReference type="NCBI Taxonomy" id="2607660"/>
    <lineage>
        <taxon>Bacteria</taxon>
        <taxon>Bacillati</taxon>
        <taxon>Actinomycetota</taxon>
        <taxon>Actinomycetes</taxon>
        <taxon>Propionibacteriales</taxon>
        <taxon>Nocardioidaceae</taxon>
        <taxon>Nocardioides</taxon>
    </lineage>
</organism>
<name>A0A5B1LFL3_9ACTN</name>
<proteinExistence type="predicted"/>
<reference evidence="1 2" key="1">
    <citation type="submission" date="2019-09" db="EMBL/GenBank/DDBJ databases">
        <title>Nocardioides panacisoli sp. nov., isolated from the soil of a ginseng field.</title>
        <authorList>
            <person name="Cho C."/>
        </authorList>
    </citation>
    <scope>NUCLEOTIDE SEQUENCE [LARGE SCALE GENOMIC DNA]</scope>
    <source>
        <strain evidence="1 2">BN130099</strain>
    </source>
</reference>